<evidence type="ECO:0000313" key="2">
    <source>
        <dbReference type="Proteomes" id="UP000248132"/>
    </source>
</evidence>
<accession>A0A318XK05</accession>
<proteinExistence type="predicted"/>
<comment type="caution">
    <text evidence="1">The sequence shown here is derived from an EMBL/GenBank/DDBJ whole genome shotgun (WGS) entry which is preliminary data.</text>
</comment>
<name>A0A318XK05_9FIRM</name>
<organism evidence="1 2">
    <name type="scientific">Ruminiclostridium sufflavum DSM 19573</name>
    <dbReference type="NCBI Taxonomy" id="1121337"/>
    <lineage>
        <taxon>Bacteria</taxon>
        <taxon>Bacillati</taxon>
        <taxon>Bacillota</taxon>
        <taxon>Clostridia</taxon>
        <taxon>Eubacteriales</taxon>
        <taxon>Oscillospiraceae</taxon>
        <taxon>Ruminiclostridium</taxon>
    </lineage>
</organism>
<dbReference type="InterPro" id="IPR007325">
    <property type="entry name" value="KFase/CYL"/>
</dbReference>
<dbReference type="PANTHER" id="PTHR31118">
    <property type="entry name" value="CYCLASE-LIKE PROTEIN 2"/>
    <property type="match status" value="1"/>
</dbReference>
<dbReference type="Proteomes" id="UP000248132">
    <property type="component" value="Unassembled WGS sequence"/>
</dbReference>
<dbReference type="GO" id="GO:0004061">
    <property type="term" value="F:arylformamidase activity"/>
    <property type="evidence" value="ECO:0007669"/>
    <property type="project" value="InterPro"/>
</dbReference>
<dbReference type="SUPFAM" id="SSF102198">
    <property type="entry name" value="Putative cyclase"/>
    <property type="match status" value="1"/>
</dbReference>
<dbReference type="OrthoDB" id="9796085at2"/>
<dbReference type="GO" id="GO:0019441">
    <property type="term" value="P:L-tryptophan catabolic process to kynurenine"/>
    <property type="evidence" value="ECO:0007669"/>
    <property type="project" value="InterPro"/>
</dbReference>
<reference evidence="1 2" key="1">
    <citation type="submission" date="2018-06" db="EMBL/GenBank/DDBJ databases">
        <title>Genomic Encyclopedia of Type Strains, Phase I: the one thousand microbial genomes (KMG-I) project.</title>
        <authorList>
            <person name="Kyrpides N."/>
        </authorList>
    </citation>
    <scope>NUCLEOTIDE SEQUENCE [LARGE SCALE GENOMIC DNA]</scope>
    <source>
        <strain evidence="1 2">DSM 19573</strain>
    </source>
</reference>
<sequence>MKLIDLSQPVEDGMPVYPGDSGVRLKQTRIYGTDHYSNHRLETEMHAGTHVDGPMHMLDVNKHICDIGLEHFCGKGCIIRSHNESIIRIRDEYPDIIKGKDIVLLHTGMDSCYGKKEYYLNHPVLDMSFCEMLASNNIKMVGFDMPSPDRFPFEAHKYLLSHRILILENLTNLDKINDGESFELMAFPIKVKSDSCMVRAVAGIL</sequence>
<dbReference type="InterPro" id="IPR037175">
    <property type="entry name" value="KFase_sf"/>
</dbReference>
<dbReference type="EMBL" id="QKMR01000016">
    <property type="protein sequence ID" value="PYG86866.1"/>
    <property type="molecule type" value="Genomic_DNA"/>
</dbReference>
<gene>
    <name evidence="1" type="ORF">LY28_02687</name>
</gene>
<dbReference type="Pfam" id="PF04199">
    <property type="entry name" value="Cyclase"/>
    <property type="match status" value="1"/>
</dbReference>
<evidence type="ECO:0000313" key="1">
    <source>
        <dbReference type="EMBL" id="PYG86866.1"/>
    </source>
</evidence>
<dbReference type="RefSeq" id="WP_110462688.1">
    <property type="nucleotide sequence ID" value="NZ_QKMR01000016.1"/>
</dbReference>
<keyword evidence="2" id="KW-1185">Reference proteome</keyword>
<dbReference type="AlphaFoldDB" id="A0A318XK05"/>
<dbReference type="PANTHER" id="PTHR31118:SF12">
    <property type="entry name" value="CYCLASE-LIKE PROTEIN 2"/>
    <property type="match status" value="1"/>
</dbReference>
<protein>
    <submittedName>
        <fullName evidence="1">Kynurenine formamidase</fullName>
    </submittedName>
</protein>
<dbReference type="Gene3D" id="3.50.30.50">
    <property type="entry name" value="Putative cyclase"/>
    <property type="match status" value="1"/>
</dbReference>